<dbReference type="InterPro" id="IPR002921">
    <property type="entry name" value="Fungal_lipase-type"/>
</dbReference>
<feature type="non-terminal residue" evidence="2">
    <location>
        <position position="225"/>
    </location>
</feature>
<protein>
    <submittedName>
        <fullName evidence="2">Lipase ATG15 (Autophagy-related protein 15)</fullName>
    </submittedName>
</protein>
<gene>
    <name evidence="2" type="ORF">SCF082_LOCUS432</name>
</gene>
<proteinExistence type="predicted"/>
<evidence type="ECO:0000313" key="3">
    <source>
        <dbReference type="Proteomes" id="UP001642464"/>
    </source>
</evidence>
<organism evidence="2 3">
    <name type="scientific">Durusdinium trenchii</name>
    <dbReference type="NCBI Taxonomy" id="1381693"/>
    <lineage>
        <taxon>Eukaryota</taxon>
        <taxon>Sar</taxon>
        <taxon>Alveolata</taxon>
        <taxon>Dinophyceae</taxon>
        <taxon>Suessiales</taxon>
        <taxon>Symbiodiniaceae</taxon>
        <taxon>Durusdinium</taxon>
    </lineage>
</organism>
<keyword evidence="3" id="KW-1185">Reference proteome</keyword>
<feature type="non-terminal residue" evidence="2">
    <location>
        <position position="1"/>
    </location>
</feature>
<evidence type="ECO:0000259" key="1">
    <source>
        <dbReference type="Pfam" id="PF01764"/>
    </source>
</evidence>
<name>A0ABP0HAE0_9DINO</name>
<dbReference type="Proteomes" id="UP001642464">
    <property type="component" value="Unassembled WGS sequence"/>
</dbReference>
<dbReference type="Gene3D" id="3.40.50.1820">
    <property type="entry name" value="alpha/beta hydrolase"/>
    <property type="match status" value="1"/>
</dbReference>
<evidence type="ECO:0000313" key="2">
    <source>
        <dbReference type="EMBL" id="CAK8986149.1"/>
    </source>
</evidence>
<reference evidence="2 3" key="1">
    <citation type="submission" date="2024-02" db="EMBL/GenBank/DDBJ databases">
        <authorList>
            <person name="Chen Y."/>
            <person name="Shah S."/>
            <person name="Dougan E. K."/>
            <person name="Thang M."/>
            <person name="Chan C."/>
        </authorList>
    </citation>
    <scope>NUCLEOTIDE SEQUENCE [LARGE SCALE GENOMIC DNA]</scope>
</reference>
<accession>A0ABP0HAE0</accession>
<dbReference type="SUPFAM" id="SSF53474">
    <property type="entry name" value="alpha/beta-Hydrolases"/>
    <property type="match status" value="1"/>
</dbReference>
<dbReference type="EMBL" id="CAXAMM010000140">
    <property type="protein sequence ID" value="CAK8986149.1"/>
    <property type="molecule type" value="Genomic_DNA"/>
</dbReference>
<dbReference type="Pfam" id="PF01764">
    <property type="entry name" value="Lipase_3"/>
    <property type="match status" value="1"/>
</dbReference>
<feature type="domain" description="Fungal lipase-type" evidence="1">
    <location>
        <begin position="21"/>
        <end position="122"/>
    </location>
</feature>
<dbReference type="InterPro" id="IPR029058">
    <property type="entry name" value="AB_hydrolase_fold"/>
</dbReference>
<comment type="caution">
    <text evidence="2">The sequence shown here is derived from an EMBL/GenBank/DDBJ whole genome shotgun (WGS) entry which is preliminary data.</text>
</comment>
<sequence>DWATWFALAGKNGSGLENTTVLAIRGTKTKLEMIFDLDLWSLQILGIQHLAGRFIIGLGFPYNAFWNSPALGKLWFRSKRRRYQSVLDYLKLLKEEEPHRKIYVSGHSLGGGLAHLVASELQLPAVTLSAPGVVETAGLLGLEPLELQDLTVNVIPDRDPIPANSGKQGGVTVPIPCIVGEAPECHRVFNTICMLLKQCGDPIQRNIPCNFCPMEADHHHSCEQK</sequence>